<evidence type="ECO:0000259" key="1">
    <source>
        <dbReference type="Pfam" id="PF10022"/>
    </source>
</evidence>
<dbReference type="EMBL" id="NPBQ01000050">
    <property type="protein sequence ID" value="PAD83741.1"/>
    <property type="molecule type" value="Genomic_DNA"/>
</dbReference>
<sequence>MTRRKWLEAMDKIAYPVIKALSEEKLHQELPTDFHPDRKSYGMLEAFGRTMTGIAPWLELDSISESSERKMQKRYRQMVLLCLDKATNPYSKDYMNFTDPGQPLVDAAFLAHSIIRAPKQIGDALPKYVRENIILALKSTRRTMPPNMNWNLFSAMVEGALYVLGEKEYDLLRVIYAIRLLDDWYVGDGVYGDGPVFHWDYYNSFVIQPMAIDLLNLFYHQSKELENYREKMLPRFIRYAAIQERMIGPDGTYPVIGRSSTYRFGAFQALAQSALQHALPATVTPAQVRCGLTAIMEKGMQAPGTFDEKGWLLPGVYGHQPALAESYIGIGSLYLCSAVFLPLGLSEEDAFWNDQDEEWSSKKIWQGKEGAIDQSI</sequence>
<dbReference type="InterPro" id="IPR049349">
    <property type="entry name" value="DUF2264_N"/>
</dbReference>
<dbReference type="PIRSF" id="PIRSF014753">
    <property type="entry name" value="UCP014753"/>
    <property type="match status" value="1"/>
</dbReference>
<dbReference type="PANTHER" id="PTHR35339">
    <property type="entry name" value="LINALOOL DEHYDRATASE_ISOMERASE DOMAIN-CONTAINING PROTEIN"/>
    <property type="match status" value="1"/>
</dbReference>
<accession>A0AA91TU07</accession>
<gene>
    <name evidence="2" type="ORF">CHH57_08305</name>
</gene>
<dbReference type="Pfam" id="PF10022">
    <property type="entry name" value="DUF2264"/>
    <property type="match status" value="1"/>
</dbReference>
<evidence type="ECO:0000313" key="2">
    <source>
        <dbReference type="EMBL" id="PAD83741.1"/>
    </source>
</evidence>
<reference evidence="2 3" key="1">
    <citation type="submission" date="2017-07" db="EMBL/GenBank/DDBJ databases">
        <title>Isolation and whole genome analysis of endospore-forming bacteria from heroin.</title>
        <authorList>
            <person name="Kalinowski J."/>
            <person name="Ahrens B."/>
            <person name="Al-Dilaimi A."/>
            <person name="Winkler A."/>
            <person name="Wibberg D."/>
            <person name="Schleenbecker U."/>
            <person name="Ruckert C."/>
            <person name="Wolfel R."/>
            <person name="Grass G."/>
        </authorList>
    </citation>
    <scope>NUCLEOTIDE SEQUENCE [LARGE SCALE GENOMIC DNA]</scope>
    <source>
        <strain evidence="2 3">7521-2</strain>
    </source>
</reference>
<dbReference type="AlphaFoldDB" id="A0AA91TU07"/>
<dbReference type="InterPro" id="IPR016624">
    <property type="entry name" value="UCP014753"/>
</dbReference>
<proteinExistence type="predicted"/>
<evidence type="ECO:0000313" key="3">
    <source>
        <dbReference type="Proteomes" id="UP000216961"/>
    </source>
</evidence>
<feature type="domain" description="DUF2264" evidence="1">
    <location>
        <begin position="2"/>
        <end position="359"/>
    </location>
</feature>
<dbReference type="RefSeq" id="WP_095329791.1">
    <property type="nucleotide sequence ID" value="NZ_JAPWCI010000063.1"/>
</dbReference>
<protein>
    <recommendedName>
        <fullName evidence="1">DUF2264 domain-containing protein</fullName>
    </recommendedName>
</protein>
<organism evidence="2 3">
    <name type="scientific">Niallia circulans</name>
    <name type="common">Bacillus circulans</name>
    <dbReference type="NCBI Taxonomy" id="1397"/>
    <lineage>
        <taxon>Bacteria</taxon>
        <taxon>Bacillati</taxon>
        <taxon>Bacillota</taxon>
        <taxon>Bacilli</taxon>
        <taxon>Bacillales</taxon>
        <taxon>Bacillaceae</taxon>
        <taxon>Niallia</taxon>
    </lineage>
</organism>
<name>A0AA91TU07_NIACI</name>
<dbReference type="PANTHER" id="PTHR35339:SF3">
    <property type="entry name" value="DUF2264 DOMAIN-CONTAINING PROTEIN"/>
    <property type="match status" value="1"/>
</dbReference>
<comment type="caution">
    <text evidence="2">The sequence shown here is derived from an EMBL/GenBank/DDBJ whole genome shotgun (WGS) entry which is preliminary data.</text>
</comment>
<dbReference type="Proteomes" id="UP000216961">
    <property type="component" value="Unassembled WGS sequence"/>
</dbReference>